<dbReference type="STRING" id="1007676.ABM34_07905"/>
<dbReference type="PATRIC" id="fig|1007676.4.peg.1592"/>
<reference evidence="2" key="1">
    <citation type="submission" date="2015-07" db="EMBL/GenBank/DDBJ databases">
        <title>Lactobacillus ginsenosidimutans/EMML 3141/ whole genome sequencing.</title>
        <authorList>
            <person name="Kim M.K."/>
            <person name="Im W.-T."/>
            <person name="Srinivasan S."/>
            <person name="Lee J.-J."/>
        </authorList>
    </citation>
    <scope>NUCLEOTIDE SEQUENCE [LARGE SCALE GENOMIC DNA]</scope>
    <source>
        <strain evidence="2">EMML 3041</strain>
    </source>
</reference>
<name>A0A0H4QGD0_9LACO</name>
<dbReference type="KEGG" id="lgn:ABM34_07905"/>
<dbReference type="EMBL" id="CP012034">
    <property type="protein sequence ID" value="AKP67459.1"/>
    <property type="molecule type" value="Genomic_DNA"/>
</dbReference>
<keyword evidence="2" id="KW-1185">Reference proteome</keyword>
<dbReference type="Proteomes" id="UP000036106">
    <property type="component" value="Chromosome"/>
</dbReference>
<dbReference type="AlphaFoldDB" id="A0A0H4QGD0"/>
<evidence type="ECO:0000313" key="1">
    <source>
        <dbReference type="EMBL" id="AKP67459.1"/>
    </source>
</evidence>
<sequence>MERKSYKWIHKQRMFWPKALLANLLFKLYQSVYHEDLNWIEYHNINHMTPRGYVFLDGQEIWASDTEWNYKQRQEENKNWNDKDKKHQTFKMFKKNCVWGAESGDIHWVMGEFAKSGLAYYYRDARNKDNNYPNESHSLEAILWGIANDPKRFSVGEFRDQYSKQEIEYFDDIKARYKELDENNSEE</sequence>
<protein>
    <submittedName>
        <fullName evidence="1">Uncharacterized protein</fullName>
    </submittedName>
</protein>
<gene>
    <name evidence="1" type="ORF">ABM34_07905</name>
</gene>
<accession>A0A0H4QGD0</accession>
<organism evidence="1 2">
    <name type="scientific">Companilactobacillus ginsenosidimutans</name>
    <dbReference type="NCBI Taxonomy" id="1007676"/>
    <lineage>
        <taxon>Bacteria</taxon>
        <taxon>Bacillati</taxon>
        <taxon>Bacillota</taxon>
        <taxon>Bacilli</taxon>
        <taxon>Lactobacillales</taxon>
        <taxon>Lactobacillaceae</taxon>
        <taxon>Companilactobacillus</taxon>
    </lineage>
</organism>
<evidence type="ECO:0000313" key="2">
    <source>
        <dbReference type="Proteomes" id="UP000036106"/>
    </source>
</evidence>
<proteinExistence type="predicted"/>
<dbReference type="OrthoDB" id="2297071at2"/>
<dbReference type="RefSeq" id="WP_048704791.1">
    <property type="nucleotide sequence ID" value="NZ_CP012034.1"/>
</dbReference>